<dbReference type="PATRIC" id="fig|946077.3.peg.1625"/>
<dbReference type="InterPro" id="IPR049249">
    <property type="entry name" value="DUF6882"/>
</dbReference>
<reference evidence="1 2" key="1">
    <citation type="journal article" date="2012" name="J. Bacteriol.">
        <title>Genome Sequence of the Halotolerant Bacterium Imtechella halotolerans K1T.</title>
        <authorList>
            <person name="Kumar S."/>
            <person name="Vikram S."/>
            <person name="Subramanian S."/>
            <person name="Raghava G.P."/>
            <person name="Pinnaka A.K."/>
        </authorList>
    </citation>
    <scope>NUCLEOTIDE SEQUENCE [LARGE SCALE GENOMIC DNA]</scope>
    <source>
        <strain evidence="1 2">K1</strain>
    </source>
</reference>
<dbReference type="Proteomes" id="UP000005938">
    <property type="component" value="Unassembled WGS sequence"/>
</dbReference>
<keyword evidence="2" id="KW-1185">Reference proteome</keyword>
<evidence type="ECO:0000313" key="1">
    <source>
        <dbReference type="EMBL" id="EID74710.1"/>
    </source>
</evidence>
<organism evidence="1 2">
    <name type="scientific">Imtechella halotolerans K1</name>
    <dbReference type="NCBI Taxonomy" id="946077"/>
    <lineage>
        <taxon>Bacteria</taxon>
        <taxon>Pseudomonadati</taxon>
        <taxon>Bacteroidota</taxon>
        <taxon>Flavobacteriia</taxon>
        <taxon>Flavobacteriales</taxon>
        <taxon>Flavobacteriaceae</taxon>
        <taxon>Imtechella</taxon>
    </lineage>
</organism>
<dbReference type="EMBL" id="AJJU01000009">
    <property type="protein sequence ID" value="EID74710.1"/>
    <property type="molecule type" value="Genomic_DNA"/>
</dbReference>
<dbReference type="Pfam" id="PF21813">
    <property type="entry name" value="DUF6882"/>
    <property type="match status" value="1"/>
</dbReference>
<accession>I0WE94</accession>
<dbReference type="RefSeq" id="WP_008239292.1">
    <property type="nucleotide sequence ID" value="NZ_AJJU01000009.1"/>
</dbReference>
<gene>
    <name evidence="1" type="ORF">W5A_08017</name>
</gene>
<evidence type="ECO:0000313" key="2">
    <source>
        <dbReference type="Proteomes" id="UP000005938"/>
    </source>
</evidence>
<comment type="caution">
    <text evidence="1">The sequence shown here is derived from an EMBL/GenBank/DDBJ whole genome shotgun (WGS) entry which is preliminary data.</text>
</comment>
<protein>
    <submittedName>
        <fullName evidence="1">Uncharacterized protein</fullName>
    </submittedName>
</protein>
<name>I0WE94_9FLAO</name>
<dbReference type="AlphaFoldDB" id="I0WE94"/>
<sequence>MGLKERRFTQEFIANSFPALQNEINQAAGFSVPLEISWDTLFEDTYLHLYNDTYPKVYFLPLIEALKAIAVDDFGRELLQKGLQKVSIVNTSDHHSPERGMTFTNGVLTIDHSPVLNADKVEERAEYLITLLEDNLDDFASGAVESESTDSSSTTQTTNDAAPGITIHELFLQNAVITYEKQLVFNELVGERGWDFNMTDGTVSFEEYVFPMQILGTYSEREKSWMWAWANKQSGIPENLLKAAYHLQNFGNQGRINELMSPSFEATENTGHFFGQIAAGIYNASCYCPVVFKGTHIYVLIDSEMIDEKLANDAPTIVSRFTQAISNMNLDHKVALYYYLTTKGYEVKAMGNNLLATKEDDQILGIFDLNSRLLKINTSKV</sequence>
<dbReference type="eggNOG" id="ENOG502Z8SU">
    <property type="taxonomic scope" value="Bacteria"/>
</dbReference>
<dbReference type="STRING" id="946077.W5A_08017"/>
<proteinExistence type="predicted"/>